<feature type="transmembrane region" description="Helical" evidence="1">
    <location>
        <begin position="413"/>
        <end position="430"/>
    </location>
</feature>
<feature type="transmembrane region" description="Helical" evidence="1">
    <location>
        <begin position="451"/>
        <end position="470"/>
    </location>
</feature>
<dbReference type="Proteomes" id="UP001596066">
    <property type="component" value="Unassembled WGS sequence"/>
</dbReference>
<dbReference type="RefSeq" id="WP_346140771.1">
    <property type="nucleotide sequence ID" value="NZ_BAAAUA010000002.1"/>
</dbReference>
<keyword evidence="1" id="KW-0472">Membrane</keyword>
<proteinExistence type="predicted"/>
<reference evidence="3" key="1">
    <citation type="journal article" date="2019" name="Int. J. Syst. Evol. Microbiol.">
        <title>The Global Catalogue of Microorganisms (GCM) 10K type strain sequencing project: providing services to taxonomists for standard genome sequencing and annotation.</title>
        <authorList>
            <consortium name="The Broad Institute Genomics Platform"/>
            <consortium name="The Broad Institute Genome Sequencing Center for Infectious Disease"/>
            <person name="Wu L."/>
            <person name="Ma J."/>
        </authorList>
    </citation>
    <scope>NUCLEOTIDE SEQUENCE [LARGE SCALE GENOMIC DNA]</scope>
    <source>
        <strain evidence="3">CGMCC 4.1622</strain>
    </source>
</reference>
<keyword evidence="3" id="KW-1185">Reference proteome</keyword>
<evidence type="ECO:0000313" key="2">
    <source>
        <dbReference type="EMBL" id="MFC5643571.1"/>
    </source>
</evidence>
<evidence type="ECO:0000313" key="3">
    <source>
        <dbReference type="Proteomes" id="UP001596066"/>
    </source>
</evidence>
<comment type="caution">
    <text evidence="2">The sequence shown here is derived from an EMBL/GenBank/DDBJ whole genome shotgun (WGS) entry which is preliminary data.</text>
</comment>
<sequence>MSGYASGYAGANEAEDRVWRAFASGSQVDLRAGADEDVRAGGSWGDERTVRAEVLKALLVGGQPGALRLAGARITGALDLGDTTVPHALTLDGCHLDRPVVLRGASLRSTELLRCRIPGLDGWLVRVDGNLFLEGSVIEGRLTLTRAHVTGELRLSGAELTARELLDEGAGPDGPTPDPDGAAWALWAGGMVLDGGCFARHGFTARGGLRLVGAQFNGGLFMERATVVNPRGDALSGDDLTASTLVLSDGFTAHGAIRLPGATVRSRFTLDGAVLDGALDAPRLRAGDLRLTVAAVPTGPVDLQEAQVGVLHDNARSWPADTRLDGFVYTSIEQPAADAAAVDRRLAWLEALPGYAPQPYEQLAAWYRRIGHDDDARRVLLAKQRRRRRTLHPLGRLWGRLMDVTVGYGYRPWQAGLWLLVLTALGTVLFRHGTATPVQAGQGAPFNPLIYTLDLLIPIGGLGQRAAWYWTDYHQWVGYGLIAAGWVLTTAVLAGVTRSLNRG</sequence>
<name>A0ABW0VGC9_9ACTN</name>
<keyword evidence="1" id="KW-1133">Transmembrane helix</keyword>
<organism evidence="2 3">
    <name type="scientific">Kitasatospora cinereorecta</name>
    <dbReference type="NCBI Taxonomy" id="285560"/>
    <lineage>
        <taxon>Bacteria</taxon>
        <taxon>Bacillati</taxon>
        <taxon>Actinomycetota</taxon>
        <taxon>Actinomycetes</taxon>
        <taxon>Kitasatosporales</taxon>
        <taxon>Streptomycetaceae</taxon>
        <taxon>Kitasatospora</taxon>
    </lineage>
</organism>
<dbReference type="EMBL" id="JBHSOC010000034">
    <property type="protein sequence ID" value="MFC5643571.1"/>
    <property type="molecule type" value="Genomic_DNA"/>
</dbReference>
<keyword evidence="1" id="KW-0812">Transmembrane</keyword>
<feature type="transmembrane region" description="Helical" evidence="1">
    <location>
        <begin position="476"/>
        <end position="496"/>
    </location>
</feature>
<accession>A0ABW0VGC9</accession>
<evidence type="ECO:0000256" key="1">
    <source>
        <dbReference type="SAM" id="Phobius"/>
    </source>
</evidence>
<protein>
    <submittedName>
        <fullName evidence="2">Oxidoreductase</fullName>
    </submittedName>
</protein>
<gene>
    <name evidence="2" type="ORF">ACFPZF_19675</name>
</gene>